<comment type="similarity">
    <text evidence="2">Belongs to the EspG family.</text>
</comment>
<protein>
    <submittedName>
        <fullName evidence="5">ESX-1 secretion-associated protein EspG1</fullName>
    </submittedName>
</protein>
<evidence type="ECO:0000256" key="2">
    <source>
        <dbReference type="ARBA" id="ARBA00006411"/>
    </source>
</evidence>
<evidence type="ECO:0000313" key="6">
    <source>
        <dbReference type="Proteomes" id="UP000290439"/>
    </source>
</evidence>
<name>A0A4U8W3Y6_9NOCA</name>
<evidence type="ECO:0000256" key="3">
    <source>
        <dbReference type="ARBA" id="ARBA00022490"/>
    </source>
</evidence>
<dbReference type="AlphaFoldDB" id="A0A4U8W3Y6"/>
<evidence type="ECO:0000313" key="5">
    <source>
        <dbReference type="EMBL" id="VFB00623.1"/>
    </source>
</evidence>
<dbReference type="RefSeq" id="WP_130918427.1">
    <property type="nucleotide sequence ID" value="NZ_JADLPI010000001.1"/>
</dbReference>
<accession>A0A4U8W3Y6</accession>
<keyword evidence="4" id="KW-0143">Chaperone</keyword>
<dbReference type="Proteomes" id="UP000290439">
    <property type="component" value="Chromosome"/>
</dbReference>
<evidence type="ECO:0000256" key="4">
    <source>
        <dbReference type="ARBA" id="ARBA00023186"/>
    </source>
</evidence>
<sequence length="276" mass="29353">MTVLGAGRGPATLGAVPLSLDEMQFLLEHLQIDEVPVVLNAIGRYDNETAHDAAMAAAAQSLAERDLLDGEVVQPDLADRLRALNRPHWAIALRLVVSGQVSRMCLAKGDDLVTVALRGPESYVIDEADEDLPGPVLSALGPAEALELTGMNAPTEQLEPIFNDLGDATATANRLSKVGHPPRDAQTLASALVHLDSHAEIVGVVYGDGTREMADNHIAVFNTRAGRFIATASVSDDGVKWTSFSSGTNARLRIALQDLINSLPEREEFPDSPAVV</sequence>
<dbReference type="Pfam" id="PF14011">
    <property type="entry name" value="ESX-1_EspG"/>
    <property type="match status" value="1"/>
</dbReference>
<evidence type="ECO:0000256" key="1">
    <source>
        <dbReference type="ARBA" id="ARBA00004496"/>
    </source>
</evidence>
<organism evidence="5 6">
    <name type="scientific">Nocardia cyriacigeorgica</name>
    <dbReference type="NCBI Taxonomy" id="135487"/>
    <lineage>
        <taxon>Bacteria</taxon>
        <taxon>Bacillati</taxon>
        <taxon>Actinomycetota</taxon>
        <taxon>Actinomycetes</taxon>
        <taxon>Mycobacteriales</taxon>
        <taxon>Nocardiaceae</taxon>
        <taxon>Nocardia</taxon>
    </lineage>
</organism>
<keyword evidence="3" id="KW-0963">Cytoplasm</keyword>
<gene>
    <name evidence="5" type="primary">espG1_1</name>
    <name evidence="5" type="ORF">NCTC10797_04423</name>
</gene>
<dbReference type="InterPro" id="IPR025734">
    <property type="entry name" value="EspG"/>
</dbReference>
<reference evidence="5 6" key="1">
    <citation type="submission" date="2019-02" db="EMBL/GenBank/DDBJ databases">
        <authorList>
            <consortium name="Pathogen Informatics"/>
        </authorList>
    </citation>
    <scope>NUCLEOTIDE SEQUENCE [LARGE SCALE GENOMIC DNA]</scope>
    <source>
        <strain evidence="5 6">3012STDY6756504</strain>
    </source>
</reference>
<proteinExistence type="inferred from homology"/>
<comment type="subcellular location">
    <subcellularLocation>
        <location evidence="1">Cytoplasm</location>
    </subcellularLocation>
</comment>
<dbReference type="EMBL" id="LR215973">
    <property type="protein sequence ID" value="VFB00623.1"/>
    <property type="molecule type" value="Genomic_DNA"/>
</dbReference>